<dbReference type="Pfam" id="PF02861">
    <property type="entry name" value="Clp_N"/>
    <property type="match status" value="1"/>
</dbReference>
<organism evidence="6 7">
    <name type="scientific">Cuscuta campestris</name>
    <dbReference type="NCBI Taxonomy" id="132261"/>
    <lineage>
        <taxon>Eukaryota</taxon>
        <taxon>Viridiplantae</taxon>
        <taxon>Streptophyta</taxon>
        <taxon>Embryophyta</taxon>
        <taxon>Tracheophyta</taxon>
        <taxon>Spermatophyta</taxon>
        <taxon>Magnoliopsida</taxon>
        <taxon>eudicotyledons</taxon>
        <taxon>Gunneridae</taxon>
        <taxon>Pentapetalae</taxon>
        <taxon>asterids</taxon>
        <taxon>lamiids</taxon>
        <taxon>Solanales</taxon>
        <taxon>Convolvulaceae</taxon>
        <taxon>Cuscuteae</taxon>
        <taxon>Cuscuta</taxon>
        <taxon>Cuscuta subgen. Grammica</taxon>
        <taxon>Cuscuta sect. Cleistogrammica</taxon>
    </lineage>
</organism>
<sequence>MRGFIVQQTLTPEAASVVKQAMAHARKRGHAQVTPLHLASVMLASPTGLLRRACLHSHSHPLQCKALELCFNVALNRLPSSSSSYSTSMFGPHPQNPSVSNALVAAFKRAQAHQKNQHHQPPVLAVKIELERLLVSILDDPSVSRVMREAGFSSIQVKCSVEQALYMELSSTHHQNPKTTGNPSQCKANHEDVMSVVESLMNMRRRNIVVVGECIQTLEGVINGVMEKVESGVDLCEGLKGVKFISVPLSTFSNIRREEVDQKIGELTCLVKSLASKGVVLYFGDLKWIAEYRAADGRRSGGGGYCSVEHMVMEIGRLIMCSGGYNNKVWVVGIATFHTFMRCKNGYHSLESVWGLYPSFVPAGCLVLSLNPAERDLQVDDQRNSKESAENGSSLMMLENKHSLLERNLSFPPPSHFSSSFFSHDKYQEYPSLTMHISGNSKQVLPFWSNPNPTPTSPTSSETMETEYVPRFKELTPENMTALRVALEETAPRQKGIIGKIASKILQCRSRAEREETWLFFNGPDVHSKERIAMELAKVVFGSPSKFVSISLSSFCSTSRAEMNKRGRDEQSYSYIERIAREVSLDPHRVFFIEDVEQADYCSQTRLKRAIDKGKIVIGGGDEKEVSFGDAIIIFTCERFSSKSRACSPPKNEILSSDDYDKEETIASSSCGLLDLNISIDNLDDSLEEFSLPETVDLCVTFSAKTREEEDEGEDDTSIVNTFLLKSTQNLMKFIP</sequence>
<evidence type="ECO:0000256" key="4">
    <source>
        <dbReference type="PROSITE-ProRule" id="PRU01251"/>
    </source>
</evidence>
<evidence type="ECO:0000256" key="3">
    <source>
        <dbReference type="ARBA" id="ARBA00022737"/>
    </source>
</evidence>
<dbReference type="AlphaFoldDB" id="A0A484K3X9"/>
<dbReference type="InterPro" id="IPR058680">
    <property type="entry name" value="NBD_SMAX1-like"/>
</dbReference>
<dbReference type="PANTHER" id="PTHR43572:SF31">
    <property type="entry name" value="PROTEIN SMAX1-LIKE 3"/>
    <property type="match status" value="1"/>
</dbReference>
<dbReference type="Gene3D" id="3.40.50.300">
    <property type="entry name" value="P-loop containing nucleotide triphosphate hydrolases"/>
    <property type="match status" value="1"/>
</dbReference>
<evidence type="ECO:0000256" key="1">
    <source>
        <dbReference type="ARBA" id="ARBA00004474"/>
    </source>
</evidence>
<comment type="similarity">
    <text evidence="2">Belongs to the ClpA/ClpB family.</text>
</comment>
<protein>
    <recommendedName>
        <fullName evidence="5">Clp R domain-containing protein</fullName>
    </recommendedName>
</protein>
<keyword evidence="3 4" id="KW-0677">Repeat</keyword>
<evidence type="ECO:0000313" key="6">
    <source>
        <dbReference type="EMBL" id="VFQ59225.1"/>
    </source>
</evidence>
<dbReference type="OrthoDB" id="750498at2759"/>
<feature type="domain" description="Clp R" evidence="5">
    <location>
        <begin position="6"/>
        <end position="170"/>
    </location>
</feature>
<name>A0A484K3X9_9ASTE</name>
<dbReference type="InterPro" id="IPR036628">
    <property type="entry name" value="Clp_N_dom_sf"/>
</dbReference>
<dbReference type="PROSITE" id="PS51903">
    <property type="entry name" value="CLP_R"/>
    <property type="match status" value="1"/>
</dbReference>
<reference evidence="6 7" key="1">
    <citation type="submission" date="2018-04" db="EMBL/GenBank/DDBJ databases">
        <authorList>
            <person name="Vogel A."/>
        </authorList>
    </citation>
    <scope>NUCLEOTIDE SEQUENCE [LARGE SCALE GENOMIC DNA]</scope>
</reference>
<evidence type="ECO:0000259" key="5">
    <source>
        <dbReference type="PROSITE" id="PS51903"/>
    </source>
</evidence>
<dbReference type="InterPro" id="IPR051650">
    <property type="entry name" value="SL_signaling_regulator"/>
</dbReference>
<dbReference type="SUPFAM" id="SSF81923">
    <property type="entry name" value="Double Clp-N motif"/>
    <property type="match status" value="1"/>
</dbReference>
<dbReference type="GO" id="GO:0009536">
    <property type="term" value="C:plastid"/>
    <property type="evidence" value="ECO:0007669"/>
    <property type="project" value="UniProtKB-SubCell"/>
</dbReference>
<evidence type="ECO:0000256" key="2">
    <source>
        <dbReference type="ARBA" id="ARBA00008675"/>
    </source>
</evidence>
<dbReference type="InterPro" id="IPR027417">
    <property type="entry name" value="P-loop_NTPase"/>
</dbReference>
<dbReference type="Pfam" id="PF23569">
    <property type="entry name" value="NBD_SMAX1"/>
    <property type="match status" value="1"/>
</dbReference>
<comment type="subcellular location">
    <subcellularLocation>
        <location evidence="1">Plastid</location>
    </subcellularLocation>
</comment>
<dbReference type="PANTHER" id="PTHR43572">
    <property type="entry name" value="CHAPERONE PROTEIN CLPD, CHLOROPLASTIC"/>
    <property type="match status" value="1"/>
</dbReference>
<dbReference type="Gene3D" id="1.10.1780.10">
    <property type="entry name" value="Clp, N-terminal domain"/>
    <property type="match status" value="1"/>
</dbReference>
<dbReference type="EMBL" id="OOIL02000003">
    <property type="protein sequence ID" value="VFQ59225.1"/>
    <property type="molecule type" value="Genomic_DNA"/>
</dbReference>
<proteinExistence type="inferred from homology"/>
<dbReference type="SUPFAM" id="SSF52540">
    <property type="entry name" value="P-loop containing nucleoside triphosphate hydrolases"/>
    <property type="match status" value="1"/>
</dbReference>
<accession>A0A484K3X9</accession>
<gene>
    <name evidence="6" type="ORF">CCAM_LOCUS1001</name>
</gene>
<keyword evidence="7" id="KW-1185">Reference proteome</keyword>
<evidence type="ECO:0000313" key="7">
    <source>
        <dbReference type="Proteomes" id="UP000595140"/>
    </source>
</evidence>
<dbReference type="Proteomes" id="UP000595140">
    <property type="component" value="Unassembled WGS sequence"/>
</dbReference>
<dbReference type="InterPro" id="IPR004176">
    <property type="entry name" value="Clp_R_N"/>
</dbReference>